<evidence type="ECO:0000259" key="4">
    <source>
        <dbReference type="SMART" id="SM01086"/>
    </source>
</evidence>
<dbReference type="InterPro" id="IPR027417">
    <property type="entry name" value="P-loop_NTPase"/>
</dbReference>
<evidence type="ECO:0000256" key="3">
    <source>
        <dbReference type="SAM" id="MobiDB-lite"/>
    </source>
</evidence>
<keyword evidence="2" id="KW-0067">ATP-binding</keyword>
<evidence type="ECO:0000256" key="2">
    <source>
        <dbReference type="ARBA" id="ARBA00022840"/>
    </source>
</evidence>
<dbReference type="AlphaFoldDB" id="A0A843VL43"/>
<feature type="domain" description="Clp ATPase C-terminal" evidence="4">
    <location>
        <begin position="188"/>
        <end position="279"/>
    </location>
</feature>
<dbReference type="PANTHER" id="PTHR31052:SF2">
    <property type="entry name" value="COBRA-LIKE PROTEIN 10"/>
    <property type="match status" value="1"/>
</dbReference>
<organism evidence="5 6">
    <name type="scientific">Colocasia esculenta</name>
    <name type="common">Wild taro</name>
    <name type="synonym">Arum esculentum</name>
    <dbReference type="NCBI Taxonomy" id="4460"/>
    <lineage>
        <taxon>Eukaryota</taxon>
        <taxon>Viridiplantae</taxon>
        <taxon>Streptophyta</taxon>
        <taxon>Embryophyta</taxon>
        <taxon>Tracheophyta</taxon>
        <taxon>Spermatophyta</taxon>
        <taxon>Magnoliopsida</taxon>
        <taxon>Liliopsida</taxon>
        <taxon>Araceae</taxon>
        <taxon>Aroideae</taxon>
        <taxon>Colocasieae</taxon>
        <taxon>Colocasia</taxon>
    </lineage>
</organism>
<dbReference type="InterPro" id="IPR056900">
    <property type="entry name" value="COB_C"/>
</dbReference>
<dbReference type="Proteomes" id="UP000652761">
    <property type="component" value="Unassembled WGS sequence"/>
</dbReference>
<proteinExistence type="predicted"/>
<dbReference type="GO" id="GO:0005524">
    <property type="term" value="F:ATP binding"/>
    <property type="evidence" value="ECO:0007669"/>
    <property type="project" value="UniProtKB-KW"/>
</dbReference>
<dbReference type="Pfam" id="PF10431">
    <property type="entry name" value="ClpB_D2-small"/>
    <property type="match status" value="1"/>
</dbReference>
<dbReference type="Pfam" id="PF25079">
    <property type="entry name" value="COB_C"/>
    <property type="match status" value="1"/>
</dbReference>
<dbReference type="InterPro" id="IPR019489">
    <property type="entry name" value="Clp_ATPase_C"/>
</dbReference>
<dbReference type="SUPFAM" id="SSF52540">
    <property type="entry name" value="P-loop containing nucleoside triphosphate hydrolases"/>
    <property type="match status" value="1"/>
</dbReference>
<accession>A0A843VL43</accession>
<protein>
    <recommendedName>
        <fullName evidence="4">Clp ATPase C-terminal domain-containing protein</fullName>
    </recommendedName>
</protein>
<sequence length="329" mass="37584">MFSSPSPEGPRPRSSKTAFDNRTTKAKAWAKIKRRQVPHTLPYGDFCGVSINWYVYSDYRKGWTARITIFNWEDYTFQNWFAAIQIKKAYRGYENVYSFNGTKLPELNNTIFFEGLPGLNYLMLISSENDPSSQARVPGKQQSVISFTKKQTPGINIQKGDGFPTRVRKHFRPELLNRLDEIVIFDPLSHEQLRKFARLQMKDVAARLAERGIALAVIDAALDLVLSESYDPVYGARPVRRWLEKRVVTQLSKMLTREKIDENSTVYIDAVAGMNELLYMVTRNGGLVDNTTGHKSDILIELPNGHNRNDGAQSVKKMKIVPDEDDDMP</sequence>
<evidence type="ECO:0000313" key="6">
    <source>
        <dbReference type="Proteomes" id="UP000652761"/>
    </source>
</evidence>
<dbReference type="EMBL" id="NMUH01001660">
    <property type="protein sequence ID" value="MQL94310.1"/>
    <property type="molecule type" value="Genomic_DNA"/>
</dbReference>
<evidence type="ECO:0000313" key="5">
    <source>
        <dbReference type="EMBL" id="MQL94310.1"/>
    </source>
</evidence>
<dbReference type="Gene3D" id="1.10.8.60">
    <property type="match status" value="1"/>
</dbReference>
<comment type="caution">
    <text evidence="5">The sequence shown here is derived from an EMBL/GenBank/DDBJ whole genome shotgun (WGS) entry which is preliminary data.</text>
</comment>
<feature type="region of interest" description="Disordered" evidence="3">
    <location>
        <begin position="1"/>
        <end position="23"/>
    </location>
</feature>
<keyword evidence="1" id="KW-0547">Nucleotide-binding</keyword>
<reference evidence="5" key="1">
    <citation type="submission" date="2017-07" db="EMBL/GenBank/DDBJ databases">
        <title>Taro Niue Genome Assembly and Annotation.</title>
        <authorList>
            <person name="Atibalentja N."/>
            <person name="Keating K."/>
            <person name="Fields C.J."/>
        </authorList>
    </citation>
    <scope>NUCLEOTIDE SEQUENCE</scope>
    <source>
        <strain evidence="5">Niue_2</strain>
        <tissue evidence="5">Leaf</tissue>
    </source>
</reference>
<evidence type="ECO:0000256" key="1">
    <source>
        <dbReference type="ARBA" id="ARBA00022741"/>
    </source>
</evidence>
<dbReference type="SMART" id="SM01086">
    <property type="entry name" value="ClpB_D2-small"/>
    <property type="match status" value="1"/>
</dbReference>
<dbReference type="PANTHER" id="PTHR31052">
    <property type="entry name" value="COBRA-LIKE PROTEIN 7"/>
    <property type="match status" value="1"/>
</dbReference>
<keyword evidence="6" id="KW-1185">Reference proteome</keyword>
<gene>
    <name evidence="5" type="ORF">Taro_026968</name>
</gene>
<name>A0A843VL43_COLES</name>
<dbReference type="OrthoDB" id="47330at2759"/>